<sequence>MKTANAGTQKQAGNLINKIVSTVAILLLLGGIGLATWFFVFYHNHEETNDAQIEQYVTPVISRITGYVQEVRFEENQYVHKGDTLLVIDNREYKSRLQMAEAELATARVTEGVMEKGATAVQSNTAIRQAQLDAAKAQLWKAEQDYKRYGNLLQEEAATEQQFEQMKATYESAKAHYAEIANSIQSSEYNTAEALSKVPAAATAIKAREAAVDNAALFYSYTVITAPYNGWVGRKTLQPGQLVKEGQTLVSVVSEEKWITANFKETQVSHLTAGQQVIIKADATGKTIIHGTIESFSPASGARFSLLPPDNSTGNFVKIEQRIPVRIHISERDSATQFLRAGMNVTVTAPFLTAKS</sequence>
<reference evidence="8 9" key="1">
    <citation type="submission" date="2018-08" db="EMBL/GenBank/DDBJ databases">
        <title>Chitinophagaceae sp. K23C18032701, a novel bacterium isolated from forest soil.</title>
        <authorList>
            <person name="Wang C."/>
        </authorList>
    </citation>
    <scope>NUCLEOTIDE SEQUENCE [LARGE SCALE GENOMIC DNA]</scope>
    <source>
        <strain evidence="8 9">K23C18032701</strain>
    </source>
</reference>
<feature type="domain" description="Multidrug resistance protein MdtA-like barrel-sandwich hybrid" evidence="6">
    <location>
        <begin position="60"/>
        <end position="253"/>
    </location>
</feature>
<organism evidence="8 9">
    <name type="scientific">Deminuibacter soli</name>
    <dbReference type="NCBI Taxonomy" id="2291815"/>
    <lineage>
        <taxon>Bacteria</taxon>
        <taxon>Pseudomonadati</taxon>
        <taxon>Bacteroidota</taxon>
        <taxon>Chitinophagia</taxon>
        <taxon>Chitinophagales</taxon>
        <taxon>Chitinophagaceae</taxon>
        <taxon>Deminuibacter</taxon>
    </lineage>
</organism>
<dbReference type="RefSeq" id="WP_116846640.1">
    <property type="nucleotide sequence ID" value="NZ_QTJU01000002.1"/>
</dbReference>
<dbReference type="Gene3D" id="2.40.30.170">
    <property type="match status" value="1"/>
</dbReference>
<comment type="subcellular location">
    <subcellularLocation>
        <location evidence="1">Membrane</location>
        <topology evidence="1">Single-pass membrane protein</topology>
    </subcellularLocation>
</comment>
<evidence type="ECO:0000313" key="8">
    <source>
        <dbReference type="EMBL" id="RFM28650.1"/>
    </source>
</evidence>
<gene>
    <name evidence="8" type="ORF">DXN05_07600</name>
</gene>
<dbReference type="InterPro" id="IPR050739">
    <property type="entry name" value="MFP"/>
</dbReference>
<feature type="transmembrane region" description="Helical" evidence="5">
    <location>
        <begin position="20"/>
        <end position="42"/>
    </location>
</feature>
<dbReference type="Pfam" id="PF25963">
    <property type="entry name" value="Beta-barrel_AAEA"/>
    <property type="match status" value="1"/>
</dbReference>
<evidence type="ECO:0000256" key="3">
    <source>
        <dbReference type="ARBA" id="ARBA00022989"/>
    </source>
</evidence>
<comment type="caution">
    <text evidence="8">The sequence shown here is derived from an EMBL/GenBank/DDBJ whole genome shotgun (WGS) entry which is preliminary data.</text>
</comment>
<dbReference type="GO" id="GO:0016020">
    <property type="term" value="C:membrane"/>
    <property type="evidence" value="ECO:0007669"/>
    <property type="project" value="UniProtKB-SubCell"/>
</dbReference>
<dbReference type="AlphaFoldDB" id="A0A3E1NL33"/>
<dbReference type="Pfam" id="PF25917">
    <property type="entry name" value="BSH_RND"/>
    <property type="match status" value="1"/>
</dbReference>
<dbReference type="InterPro" id="IPR058634">
    <property type="entry name" value="AaeA-lik-b-barrel"/>
</dbReference>
<dbReference type="Gene3D" id="1.10.287.470">
    <property type="entry name" value="Helix hairpin bin"/>
    <property type="match status" value="1"/>
</dbReference>
<dbReference type="SUPFAM" id="SSF111369">
    <property type="entry name" value="HlyD-like secretion proteins"/>
    <property type="match status" value="3"/>
</dbReference>
<accession>A0A3E1NL33</accession>
<name>A0A3E1NL33_9BACT</name>
<dbReference type="Gene3D" id="2.40.50.100">
    <property type="match status" value="1"/>
</dbReference>
<evidence type="ECO:0000256" key="4">
    <source>
        <dbReference type="ARBA" id="ARBA00023136"/>
    </source>
</evidence>
<dbReference type="PANTHER" id="PTHR30386">
    <property type="entry name" value="MEMBRANE FUSION SUBUNIT OF EMRAB-TOLC MULTIDRUG EFFLUX PUMP"/>
    <property type="match status" value="1"/>
</dbReference>
<dbReference type="PANTHER" id="PTHR30386:SF26">
    <property type="entry name" value="TRANSPORT PROTEIN COMB"/>
    <property type="match status" value="1"/>
</dbReference>
<evidence type="ECO:0000256" key="5">
    <source>
        <dbReference type="SAM" id="Phobius"/>
    </source>
</evidence>
<keyword evidence="3 5" id="KW-1133">Transmembrane helix</keyword>
<keyword evidence="2 5" id="KW-0812">Transmembrane</keyword>
<dbReference type="Proteomes" id="UP000261284">
    <property type="component" value="Unassembled WGS sequence"/>
</dbReference>
<dbReference type="InterPro" id="IPR058625">
    <property type="entry name" value="MdtA-like_BSH"/>
</dbReference>
<evidence type="ECO:0000259" key="7">
    <source>
        <dbReference type="Pfam" id="PF25963"/>
    </source>
</evidence>
<evidence type="ECO:0000313" key="9">
    <source>
        <dbReference type="Proteomes" id="UP000261284"/>
    </source>
</evidence>
<evidence type="ECO:0000256" key="1">
    <source>
        <dbReference type="ARBA" id="ARBA00004167"/>
    </source>
</evidence>
<evidence type="ECO:0000256" key="2">
    <source>
        <dbReference type="ARBA" id="ARBA00022692"/>
    </source>
</evidence>
<proteinExistence type="predicted"/>
<feature type="domain" description="p-hydroxybenzoic acid efflux pump subunit AaeA-like beta-barrel" evidence="7">
    <location>
        <begin position="259"/>
        <end position="348"/>
    </location>
</feature>
<dbReference type="EMBL" id="QTJU01000002">
    <property type="protein sequence ID" value="RFM28650.1"/>
    <property type="molecule type" value="Genomic_DNA"/>
</dbReference>
<evidence type="ECO:0000259" key="6">
    <source>
        <dbReference type="Pfam" id="PF25917"/>
    </source>
</evidence>
<dbReference type="GO" id="GO:0055085">
    <property type="term" value="P:transmembrane transport"/>
    <property type="evidence" value="ECO:0007669"/>
    <property type="project" value="InterPro"/>
</dbReference>
<protein>
    <submittedName>
        <fullName evidence="8">HlyD family secretion protein</fullName>
    </submittedName>
</protein>
<keyword evidence="9" id="KW-1185">Reference proteome</keyword>
<keyword evidence="4 5" id="KW-0472">Membrane</keyword>
<dbReference type="OrthoDB" id="9811754at2"/>